<comment type="caution">
    <text evidence="6">The sequence shown here is derived from an EMBL/GenBank/DDBJ whole genome shotgun (WGS) entry which is preliminary data.</text>
</comment>
<keyword evidence="6" id="KW-0675">Receptor</keyword>
<name>A0A2U1PJZ9_ARTAN</name>
<gene>
    <name evidence="6" type="ORF">CTI12_AA142440</name>
</gene>
<dbReference type="SUPFAM" id="SSF52200">
    <property type="entry name" value="Toll/Interleukin receptor TIR domain"/>
    <property type="match status" value="1"/>
</dbReference>
<dbReference type="InterPro" id="IPR035897">
    <property type="entry name" value="Toll_tir_struct_dom_sf"/>
</dbReference>
<keyword evidence="3" id="KW-0520">NAD</keyword>
<evidence type="ECO:0000313" key="6">
    <source>
        <dbReference type="EMBL" id="PWA86059.1"/>
    </source>
</evidence>
<dbReference type="PANTHER" id="PTHR32009">
    <property type="entry name" value="TMV RESISTANCE PROTEIN N-LIKE"/>
    <property type="match status" value="1"/>
</dbReference>
<feature type="domain" description="TIR" evidence="5">
    <location>
        <begin position="2"/>
        <end position="88"/>
    </location>
</feature>
<evidence type="ECO:0000313" key="7">
    <source>
        <dbReference type="Proteomes" id="UP000245207"/>
    </source>
</evidence>
<dbReference type="GO" id="GO:0007165">
    <property type="term" value="P:signal transduction"/>
    <property type="evidence" value="ECO:0007669"/>
    <property type="project" value="InterPro"/>
</dbReference>
<keyword evidence="7" id="KW-1185">Reference proteome</keyword>
<dbReference type="GO" id="GO:0061809">
    <property type="term" value="F:NAD+ nucleosidase activity, cyclic ADP-ribose generating"/>
    <property type="evidence" value="ECO:0007669"/>
    <property type="project" value="UniProtKB-EC"/>
</dbReference>
<comment type="catalytic activity">
    <reaction evidence="4">
        <text>NAD(+) + H2O = ADP-D-ribose + nicotinamide + H(+)</text>
        <dbReference type="Rhea" id="RHEA:16301"/>
        <dbReference type="ChEBI" id="CHEBI:15377"/>
        <dbReference type="ChEBI" id="CHEBI:15378"/>
        <dbReference type="ChEBI" id="CHEBI:17154"/>
        <dbReference type="ChEBI" id="CHEBI:57540"/>
        <dbReference type="ChEBI" id="CHEBI:57967"/>
        <dbReference type="EC" id="3.2.2.6"/>
    </reaction>
    <physiologicalReaction direction="left-to-right" evidence="4">
        <dbReference type="Rhea" id="RHEA:16302"/>
    </physiologicalReaction>
</comment>
<dbReference type="PANTHER" id="PTHR32009:SF39">
    <property type="entry name" value="TIR DOMAIN-CONTAINING PROTEIN"/>
    <property type="match status" value="1"/>
</dbReference>
<accession>A0A2U1PJZ9</accession>
<dbReference type="InterPro" id="IPR000157">
    <property type="entry name" value="TIR_dom"/>
</dbReference>
<evidence type="ECO:0000259" key="5">
    <source>
        <dbReference type="Pfam" id="PF01582"/>
    </source>
</evidence>
<evidence type="ECO:0000256" key="1">
    <source>
        <dbReference type="ARBA" id="ARBA00011982"/>
    </source>
</evidence>
<proteinExistence type="predicted"/>
<evidence type="ECO:0000256" key="3">
    <source>
        <dbReference type="ARBA" id="ARBA00023027"/>
    </source>
</evidence>
<evidence type="ECO:0000256" key="2">
    <source>
        <dbReference type="ARBA" id="ARBA00022801"/>
    </source>
</evidence>
<geneLocation type="chloroplast" evidence="6"/>
<dbReference type="OrthoDB" id="6160824at2759"/>
<keyword evidence="6" id="KW-0934">Plastid</keyword>
<dbReference type="AlphaFoldDB" id="A0A2U1PJZ9"/>
<protein>
    <recommendedName>
        <fullName evidence="1">ADP-ribosyl cyclase/cyclic ADP-ribose hydrolase</fullName>
        <ecNumber evidence="1">3.2.2.6</ecNumber>
    </recommendedName>
</protein>
<dbReference type="Proteomes" id="UP000245207">
    <property type="component" value="Unassembled WGS sequence"/>
</dbReference>
<evidence type="ECO:0000256" key="4">
    <source>
        <dbReference type="ARBA" id="ARBA00047304"/>
    </source>
</evidence>
<dbReference type="EC" id="3.2.2.6" evidence="1"/>
<dbReference type="EMBL" id="PKPP01001060">
    <property type="protein sequence ID" value="PWA86059.1"/>
    <property type="molecule type" value="Genomic_DNA"/>
</dbReference>
<keyword evidence="6" id="KW-0150">Chloroplast</keyword>
<reference evidence="6 7" key="1">
    <citation type="journal article" date="2018" name="Mol. Plant">
        <title>The genome of Artemisia annua provides insight into the evolution of Asteraceae family and artemisinin biosynthesis.</title>
        <authorList>
            <person name="Shen Q."/>
            <person name="Zhang L."/>
            <person name="Liao Z."/>
            <person name="Wang S."/>
            <person name="Yan T."/>
            <person name="Shi P."/>
            <person name="Liu M."/>
            <person name="Fu X."/>
            <person name="Pan Q."/>
            <person name="Wang Y."/>
            <person name="Lv Z."/>
            <person name="Lu X."/>
            <person name="Zhang F."/>
            <person name="Jiang W."/>
            <person name="Ma Y."/>
            <person name="Chen M."/>
            <person name="Hao X."/>
            <person name="Li L."/>
            <person name="Tang Y."/>
            <person name="Lv G."/>
            <person name="Zhou Y."/>
            <person name="Sun X."/>
            <person name="Brodelius P.E."/>
            <person name="Rose J.K.C."/>
            <person name="Tang K."/>
        </authorList>
    </citation>
    <scope>NUCLEOTIDE SEQUENCE [LARGE SCALE GENOMIC DNA]</scope>
    <source>
        <strain evidence="7">cv. Huhao1</strain>
        <tissue evidence="6">Leaf</tissue>
    </source>
</reference>
<dbReference type="Pfam" id="PF01582">
    <property type="entry name" value="TIR"/>
    <property type="match status" value="1"/>
</dbReference>
<organism evidence="6 7">
    <name type="scientific">Artemisia annua</name>
    <name type="common">Sweet wormwood</name>
    <dbReference type="NCBI Taxonomy" id="35608"/>
    <lineage>
        <taxon>Eukaryota</taxon>
        <taxon>Viridiplantae</taxon>
        <taxon>Streptophyta</taxon>
        <taxon>Embryophyta</taxon>
        <taxon>Tracheophyta</taxon>
        <taxon>Spermatophyta</taxon>
        <taxon>Magnoliopsida</taxon>
        <taxon>eudicotyledons</taxon>
        <taxon>Gunneridae</taxon>
        <taxon>Pentapetalae</taxon>
        <taxon>asterids</taxon>
        <taxon>campanulids</taxon>
        <taxon>Asterales</taxon>
        <taxon>Asteraceae</taxon>
        <taxon>Asteroideae</taxon>
        <taxon>Anthemideae</taxon>
        <taxon>Artemisiinae</taxon>
        <taxon>Artemisia</taxon>
    </lineage>
</organism>
<keyword evidence="2" id="KW-0378">Hydrolase</keyword>
<dbReference type="Gene3D" id="3.40.50.10140">
    <property type="entry name" value="Toll/interleukin-1 receptor homology (TIR) domain"/>
    <property type="match status" value="1"/>
</dbReference>
<sequence>MGQRVLPVFYHVDPSDVRGQKRKFGTAFQQQEVKFRGEPNKMNKWREALVAASNLAGFSFSKSDGLVFLVHTILSDHFVSIFSCKELSHYEQGNTGNAKQKDLKSMES</sequence>